<dbReference type="RefSeq" id="WP_155271866.1">
    <property type="nucleotide sequence ID" value="NZ_CAWLWD010000185.1"/>
</dbReference>
<organism evidence="1">
    <name type="scientific">Xenorhabdus bovienii str. feltiae Moldova</name>
    <dbReference type="NCBI Taxonomy" id="1398200"/>
    <lineage>
        <taxon>Bacteria</taxon>
        <taxon>Pseudomonadati</taxon>
        <taxon>Pseudomonadota</taxon>
        <taxon>Gammaproteobacteria</taxon>
        <taxon>Enterobacterales</taxon>
        <taxon>Morganellaceae</taxon>
        <taxon>Xenorhabdus</taxon>
    </lineage>
</organism>
<dbReference type="HOGENOM" id="CLU_2686950_0_0_6"/>
<comment type="caution">
    <text evidence="1">The sequence shown here is derived from an EMBL/GenBank/DDBJ whole genome shotgun (WGS) entry which is preliminary data.</text>
</comment>
<reference evidence="1" key="1">
    <citation type="submission" date="2013-07" db="EMBL/GenBank/DDBJ databases">
        <title>Sub-species coevolution in mutualistic symbiosis.</title>
        <authorList>
            <person name="Murfin K."/>
            <person name="Klassen J."/>
            <person name="Lee M."/>
            <person name="Forst S."/>
            <person name="Stock P."/>
            <person name="Goodrich-Blair H."/>
        </authorList>
    </citation>
    <scope>NUCLEOTIDE SEQUENCE [LARGE SCALE GENOMIC DNA]</scope>
    <source>
        <strain evidence="1">Feltiae Moldova</strain>
    </source>
</reference>
<dbReference type="Proteomes" id="UP000028487">
    <property type="component" value="Unassembled WGS sequence"/>
</dbReference>
<proteinExistence type="predicted"/>
<protein>
    <submittedName>
        <fullName evidence="1">Uncharacterized protein</fullName>
    </submittedName>
</protein>
<sequence>MARFSEALASTMASKAAAVAQGFGGHVRHNHLLFFQNREIASTRVTAELLSRWLFKALFIHYEEIIFMLALTLA</sequence>
<gene>
    <name evidence="1" type="ORF">XBFM1_2190024</name>
</gene>
<dbReference type="AlphaFoldDB" id="A0A077NH82"/>
<evidence type="ECO:0000313" key="1">
    <source>
        <dbReference type="EMBL" id="CDH01482.1"/>
    </source>
</evidence>
<accession>A0A077NH82</accession>
<name>A0A077NH82_XENBV</name>
<dbReference type="EMBL" id="CBSV010000134">
    <property type="protein sequence ID" value="CDH01482.1"/>
    <property type="molecule type" value="Genomic_DNA"/>
</dbReference>